<dbReference type="GO" id="GO:0003677">
    <property type="term" value="F:DNA binding"/>
    <property type="evidence" value="ECO:0007669"/>
    <property type="project" value="UniProtKB-KW"/>
</dbReference>
<evidence type="ECO:0000313" key="2">
    <source>
        <dbReference type="EMBL" id="MBB5851269.1"/>
    </source>
</evidence>
<accession>A0A841AR23</accession>
<name>A0A841AR23_9PSEU</name>
<sequence>MGEHDVMFTDTDRTLNLLGAVVTGVHDQLVSAVETVAGRSGALAATLAMTAQYEGLTMGTLQRFLGVSRPATIRLVNLLENDGLAERRNLDDDRRTTSVVLTDAGHREARHILAARRAVLQQLLPESSKQERAVLDSLLERMLTAMITHPSRGYEVCRLCDISSCPPSRCPVESAVLEMEPDAPDGLLNSPKDR</sequence>
<dbReference type="PROSITE" id="PS50995">
    <property type="entry name" value="HTH_MARR_2"/>
    <property type="match status" value="1"/>
</dbReference>
<dbReference type="SMART" id="SM00347">
    <property type="entry name" value="HTH_MARR"/>
    <property type="match status" value="1"/>
</dbReference>
<keyword evidence="3" id="KW-1185">Reference proteome</keyword>
<dbReference type="SUPFAM" id="SSF46785">
    <property type="entry name" value="Winged helix' DNA-binding domain"/>
    <property type="match status" value="1"/>
</dbReference>
<feature type="domain" description="HTH marR-type" evidence="1">
    <location>
        <begin position="11"/>
        <end position="144"/>
    </location>
</feature>
<dbReference type="PANTHER" id="PTHR33164">
    <property type="entry name" value="TRANSCRIPTIONAL REGULATOR, MARR FAMILY"/>
    <property type="match status" value="1"/>
</dbReference>
<dbReference type="InterPro" id="IPR036390">
    <property type="entry name" value="WH_DNA-bd_sf"/>
</dbReference>
<evidence type="ECO:0000259" key="1">
    <source>
        <dbReference type="PROSITE" id="PS50995"/>
    </source>
</evidence>
<comment type="caution">
    <text evidence="2">The sequence shown here is derived from an EMBL/GenBank/DDBJ whole genome shotgun (WGS) entry which is preliminary data.</text>
</comment>
<dbReference type="GO" id="GO:0003700">
    <property type="term" value="F:DNA-binding transcription factor activity"/>
    <property type="evidence" value="ECO:0007669"/>
    <property type="project" value="InterPro"/>
</dbReference>
<dbReference type="InterPro" id="IPR039422">
    <property type="entry name" value="MarR/SlyA-like"/>
</dbReference>
<dbReference type="PANTHER" id="PTHR33164:SF43">
    <property type="entry name" value="HTH-TYPE TRANSCRIPTIONAL REPRESSOR YETL"/>
    <property type="match status" value="1"/>
</dbReference>
<protein>
    <submittedName>
        <fullName evidence="2">DNA-binding MarR family transcriptional regulator</fullName>
    </submittedName>
</protein>
<dbReference type="InterPro" id="IPR036388">
    <property type="entry name" value="WH-like_DNA-bd_sf"/>
</dbReference>
<organism evidence="2 3">
    <name type="scientific">Amycolatopsis umgeniensis</name>
    <dbReference type="NCBI Taxonomy" id="336628"/>
    <lineage>
        <taxon>Bacteria</taxon>
        <taxon>Bacillati</taxon>
        <taxon>Actinomycetota</taxon>
        <taxon>Actinomycetes</taxon>
        <taxon>Pseudonocardiales</taxon>
        <taxon>Pseudonocardiaceae</taxon>
        <taxon>Amycolatopsis</taxon>
    </lineage>
</organism>
<dbReference type="EMBL" id="JACHMX010000001">
    <property type="protein sequence ID" value="MBB5851269.1"/>
    <property type="molecule type" value="Genomic_DNA"/>
</dbReference>
<dbReference type="GO" id="GO:0006950">
    <property type="term" value="P:response to stress"/>
    <property type="evidence" value="ECO:0007669"/>
    <property type="project" value="TreeGrafter"/>
</dbReference>
<dbReference type="InterPro" id="IPR000835">
    <property type="entry name" value="HTH_MarR-typ"/>
</dbReference>
<reference evidence="2 3" key="1">
    <citation type="submission" date="2020-08" db="EMBL/GenBank/DDBJ databases">
        <title>Sequencing the genomes of 1000 actinobacteria strains.</title>
        <authorList>
            <person name="Klenk H.-P."/>
        </authorList>
    </citation>
    <scope>NUCLEOTIDE SEQUENCE [LARGE SCALE GENOMIC DNA]</scope>
    <source>
        <strain evidence="2 3">DSM 45272</strain>
    </source>
</reference>
<evidence type="ECO:0000313" key="3">
    <source>
        <dbReference type="Proteomes" id="UP000580861"/>
    </source>
</evidence>
<dbReference type="Pfam" id="PF12802">
    <property type="entry name" value="MarR_2"/>
    <property type="match status" value="1"/>
</dbReference>
<proteinExistence type="predicted"/>
<dbReference type="Gene3D" id="1.10.10.10">
    <property type="entry name" value="Winged helix-like DNA-binding domain superfamily/Winged helix DNA-binding domain"/>
    <property type="match status" value="1"/>
</dbReference>
<dbReference type="RefSeq" id="WP_184892901.1">
    <property type="nucleotide sequence ID" value="NZ_JACHMX010000001.1"/>
</dbReference>
<gene>
    <name evidence="2" type="ORF">HDA45_001356</name>
</gene>
<dbReference type="AlphaFoldDB" id="A0A841AR23"/>
<keyword evidence="2" id="KW-0238">DNA-binding</keyword>
<dbReference type="PRINTS" id="PR00598">
    <property type="entry name" value="HTHMARR"/>
</dbReference>
<dbReference type="Proteomes" id="UP000580861">
    <property type="component" value="Unassembled WGS sequence"/>
</dbReference>